<evidence type="ECO:0000256" key="2">
    <source>
        <dbReference type="ARBA" id="ARBA00023002"/>
    </source>
</evidence>
<dbReference type="CDD" id="cd02809">
    <property type="entry name" value="alpha_hydroxyacid_oxid_FMN"/>
    <property type="match status" value="1"/>
</dbReference>
<dbReference type="InterPro" id="IPR012133">
    <property type="entry name" value="Alpha-hydoxy_acid_DH_FMN"/>
</dbReference>
<reference evidence="5" key="1">
    <citation type="submission" date="2023-08" db="EMBL/GenBank/DDBJ databases">
        <authorList>
            <person name="Chen Y."/>
            <person name="Shah S."/>
            <person name="Dougan E. K."/>
            <person name="Thang M."/>
            <person name="Chan C."/>
        </authorList>
    </citation>
    <scope>NUCLEOTIDE SEQUENCE</scope>
</reference>
<dbReference type="SUPFAM" id="SSF51395">
    <property type="entry name" value="FMN-linked oxidoreductases"/>
    <property type="match status" value="1"/>
</dbReference>
<dbReference type="GO" id="GO:0010181">
    <property type="term" value="F:FMN binding"/>
    <property type="evidence" value="ECO:0007669"/>
    <property type="project" value="InterPro"/>
</dbReference>
<dbReference type="Gene3D" id="3.20.20.70">
    <property type="entry name" value="Aldolase class I"/>
    <property type="match status" value="2"/>
</dbReference>
<dbReference type="InterPro" id="IPR013785">
    <property type="entry name" value="Aldolase_TIM"/>
</dbReference>
<dbReference type="PROSITE" id="PS51349">
    <property type="entry name" value="FMN_HYDROXY_ACID_DH_2"/>
    <property type="match status" value="1"/>
</dbReference>
<evidence type="ECO:0000256" key="1">
    <source>
        <dbReference type="ARBA" id="ARBA00001917"/>
    </source>
</evidence>
<organism evidence="5 6">
    <name type="scientific">Effrenium voratum</name>
    <dbReference type="NCBI Taxonomy" id="2562239"/>
    <lineage>
        <taxon>Eukaryota</taxon>
        <taxon>Sar</taxon>
        <taxon>Alveolata</taxon>
        <taxon>Dinophyceae</taxon>
        <taxon>Suessiales</taxon>
        <taxon>Symbiodiniaceae</taxon>
        <taxon>Effrenium</taxon>
    </lineage>
</organism>
<dbReference type="InterPro" id="IPR000262">
    <property type="entry name" value="FMN-dep_DH"/>
</dbReference>
<evidence type="ECO:0000256" key="3">
    <source>
        <dbReference type="ARBA" id="ARBA00024042"/>
    </source>
</evidence>
<dbReference type="AlphaFoldDB" id="A0AA36JT27"/>
<dbReference type="InterPro" id="IPR037396">
    <property type="entry name" value="FMN_HAD"/>
</dbReference>
<dbReference type="Proteomes" id="UP001178507">
    <property type="component" value="Unassembled WGS sequence"/>
</dbReference>
<dbReference type="PANTHER" id="PTHR10578">
    <property type="entry name" value="S -2-HYDROXY-ACID OXIDASE-RELATED"/>
    <property type="match status" value="1"/>
</dbReference>
<dbReference type="Pfam" id="PF01070">
    <property type="entry name" value="FMN_dh"/>
    <property type="match status" value="2"/>
</dbReference>
<keyword evidence="2" id="KW-0560">Oxidoreductase</keyword>
<dbReference type="PANTHER" id="PTHR10578:SF143">
    <property type="entry name" value="FMN-DEPENDENT ALPHA-HYDROXY ACID DEHYDROGENASE PB1A11.03"/>
    <property type="match status" value="1"/>
</dbReference>
<protein>
    <recommendedName>
        <fullName evidence="4">FMN hydroxy acid dehydrogenase domain-containing protein</fullName>
    </recommendedName>
</protein>
<evidence type="ECO:0000259" key="4">
    <source>
        <dbReference type="PROSITE" id="PS51349"/>
    </source>
</evidence>
<evidence type="ECO:0000313" key="6">
    <source>
        <dbReference type="Proteomes" id="UP001178507"/>
    </source>
</evidence>
<sequence>MAHAELESAEDWEKAAKSVLSEASWEYISGGEAGTIQRNRAAFARWAFRPRVLRDVSSISLDCEAFGRRCAAPLYLSSLAKGRLVSPDGEACFVRAARRLDVAFLAPMVSSLPLEQIAAAQGEGLVFQLYLFTDEEESFAALARAIELKASAVVITVDANAPRKGSFHRATTQATGVFPSPKLDWRKLLELRRRMPSDLPWYLKGVQCAEDALQAATVGVTGIIVSNHGGRACGDAIGSLEALEEVCCALRRAGLEVEVYFDSGLRSGRDVLKALCLGARAVGLGRPYYWAAAVDGDRGIVALVEMLSAELHHAMAQIGAPSLKALGPHFLRPVPAVPAPEANFRSLTKDELWKAFFAQRERYKVREPMCGSLAEELQRKEDQVDWDLIMEAFNVLSEPQARAEYEERNLASHAQHQLLGLRVMHEARMREEEELRTKQEAAAAEVQE</sequence>
<proteinExistence type="inferred from homology"/>
<dbReference type="EMBL" id="CAUJNA010003869">
    <property type="protein sequence ID" value="CAJ1411329.1"/>
    <property type="molecule type" value="Genomic_DNA"/>
</dbReference>
<feature type="domain" description="FMN hydroxy acid dehydrogenase" evidence="4">
    <location>
        <begin position="1"/>
        <end position="336"/>
    </location>
</feature>
<dbReference type="GO" id="GO:0016491">
    <property type="term" value="F:oxidoreductase activity"/>
    <property type="evidence" value="ECO:0007669"/>
    <property type="project" value="UniProtKB-KW"/>
</dbReference>
<comment type="caution">
    <text evidence="5">The sequence shown here is derived from an EMBL/GenBank/DDBJ whole genome shotgun (WGS) entry which is preliminary data.</text>
</comment>
<comment type="similarity">
    <text evidence="3">Belongs to the FMN-dependent alpha-hydroxy acid dehydrogenase family.</text>
</comment>
<keyword evidence="6" id="KW-1185">Reference proteome</keyword>
<comment type="cofactor">
    <cofactor evidence="1">
        <name>FMN</name>
        <dbReference type="ChEBI" id="CHEBI:58210"/>
    </cofactor>
</comment>
<accession>A0AA36JT27</accession>
<name>A0AA36JT27_9DINO</name>
<evidence type="ECO:0000313" key="5">
    <source>
        <dbReference type="EMBL" id="CAJ1411329.1"/>
    </source>
</evidence>
<gene>
    <name evidence="5" type="ORF">EVOR1521_LOCUS31929</name>
</gene>